<keyword evidence="2" id="KW-1185">Reference proteome</keyword>
<evidence type="ECO:0000313" key="2">
    <source>
        <dbReference type="Proteomes" id="UP000208062"/>
    </source>
</evidence>
<organism evidence="1 2">
    <name type="scientific">Haloarcula californiae icosahedral virus 1</name>
    <dbReference type="NCBI Taxonomy" id="1735722"/>
    <lineage>
        <taxon>Viruses</taxon>
        <taxon>Singelaviria</taxon>
        <taxon>Helvetiavirae</taxon>
        <taxon>Dividoviricota</taxon>
        <taxon>Laserviricetes</taxon>
        <taxon>Halopanivirales</taxon>
        <taxon>Sphaerolipoviridae</taxon>
        <taxon>Alphasphaerolipovirus</taxon>
        <taxon>Alphasphaerolipovirus viikkii</taxon>
    </lineage>
</organism>
<gene>
    <name evidence="1" type="ORF">SS136_026</name>
</gene>
<accession>A0A1C7A3R6</accession>
<dbReference type="RefSeq" id="YP_009272846.1">
    <property type="nucleotide sequence ID" value="NC_030848.1"/>
</dbReference>
<dbReference type="GeneID" id="28619836"/>
<protein>
    <submittedName>
        <fullName evidence="1">Uncharacterized protein</fullName>
    </submittedName>
</protein>
<dbReference type="KEGG" id="vg:28619836"/>
<dbReference type="Proteomes" id="UP000208062">
    <property type="component" value="Segment"/>
</dbReference>
<evidence type="ECO:0000313" key="1">
    <source>
        <dbReference type="EMBL" id="ALJ99689.1"/>
    </source>
</evidence>
<dbReference type="EMBL" id="KT809302">
    <property type="protein sequence ID" value="ALJ99689.1"/>
    <property type="molecule type" value="Genomic_DNA"/>
</dbReference>
<dbReference type="OrthoDB" id="39580at10239"/>
<proteinExistence type="predicted"/>
<reference evidence="1 2" key="1">
    <citation type="journal article" date="2016" name="MBio">
        <title>Archaeal Haloarcula californiae Icosahedral Virus 1 Highlights Conserved Elements in Icosahedral Membrane-Containing DNA Viruses from Extreme Environments.</title>
        <authorList>
            <person name="Demina T.A."/>
            <person name="Pietila M.K."/>
            <person name="Svirskaite J."/>
            <person name="Ravantti J.J."/>
            <person name="Atanasova N.S."/>
            <person name="Bamford D.H."/>
            <person name="Oksanen H.M."/>
        </authorList>
    </citation>
    <scope>NUCLEOTIDE SEQUENCE [LARGE SCALE GENOMIC DNA]</scope>
    <source>
        <strain evidence="1 2">SS13-6</strain>
    </source>
</reference>
<name>A0A1C7A3R6_9VIRU</name>
<sequence length="173" mass="17682">MGKFALASRLADEIGSSTDEAMRFVDEVGAPAVRDTLDEAAEGASRTVSKWWKPTAAGTGLVGGGALVWRQQDLQQAEAIASQQQDYTSAVQSIMDSDLPPERKKEMLEALNQNAPASGANNGGGDGGDGGLLGGDIEGTLIKLLVVMMVVGFLLNYAGSSLPSIGVSAGGGV</sequence>